<sequence>MSQSLLRHFRLRSHPFTRAAQRDGLYRHKGFTEALERLRFTVELDAIATLVAEPGCGKSLLLGQLADELQQKSWAVHYFAHATVGPFGLVNVLARKTGLAPRRSRAETALAVSAALLEDERKHLLVLDEAHALPDDTLEDVRLLTIADFDRRSPFLLLLAGQPSLDDRLAEPTHHALDQRITTVARLSPLSLDETREYLRVRIDMAGAKGLPFFEEDAVAALFDASAGVPRRINHVATSAMIVAASRGRQTVGAQDVHDARLDRGRL</sequence>
<name>A0A6N7Q4H1_9BACT</name>
<dbReference type="GO" id="GO:0016887">
    <property type="term" value="F:ATP hydrolysis activity"/>
    <property type="evidence" value="ECO:0007669"/>
    <property type="project" value="InterPro"/>
</dbReference>
<organism evidence="2 3">
    <name type="scientific">Polyangium spumosum</name>
    <dbReference type="NCBI Taxonomy" id="889282"/>
    <lineage>
        <taxon>Bacteria</taxon>
        <taxon>Pseudomonadati</taxon>
        <taxon>Myxococcota</taxon>
        <taxon>Polyangia</taxon>
        <taxon>Polyangiales</taxon>
        <taxon>Polyangiaceae</taxon>
        <taxon>Polyangium</taxon>
    </lineage>
</organism>
<dbReference type="Proteomes" id="UP000440224">
    <property type="component" value="Unassembled WGS sequence"/>
</dbReference>
<feature type="domain" description="AAA+ ATPase" evidence="1">
    <location>
        <begin position="44"/>
        <end position="187"/>
    </location>
</feature>
<dbReference type="InterPro" id="IPR027417">
    <property type="entry name" value="P-loop_NTPase"/>
</dbReference>
<dbReference type="InterPro" id="IPR052026">
    <property type="entry name" value="ExeA_AAA_ATPase_DNA-bind"/>
</dbReference>
<dbReference type="Gene3D" id="3.40.50.300">
    <property type="entry name" value="P-loop containing nucleotide triphosphate hydrolases"/>
    <property type="match status" value="1"/>
</dbReference>
<dbReference type="Pfam" id="PF13401">
    <property type="entry name" value="AAA_22"/>
    <property type="match status" value="1"/>
</dbReference>
<dbReference type="OrthoDB" id="9779230at2"/>
<dbReference type="EMBL" id="WJIE01000048">
    <property type="protein sequence ID" value="MRG98647.1"/>
    <property type="molecule type" value="Genomic_DNA"/>
</dbReference>
<dbReference type="CDD" id="cd00009">
    <property type="entry name" value="AAA"/>
    <property type="match status" value="1"/>
</dbReference>
<accession>A0A6N7Q4H1</accession>
<dbReference type="AlphaFoldDB" id="A0A6N7Q4H1"/>
<reference evidence="2 3" key="1">
    <citation type="submission" date="2019-10" db="EMBL/GenBank/DDBJ databases">
        <title>A soil myxobacterium in the family Polyangiaceae.</title>
        <authorList>
            <person name="Li Y."/>
            <person name="Wang J."/>
        </authorList>
    </citation>
    <scope>NUCLEOTIDE SEQUENCE [LARGE SCALE GENOMIC DNA]</scope>
    <source>
        <strain evidence="2 3">DSM 14734</strain>
    </source>
</reference>
<dbReference type="InterPro" id="IPR003593">
    <property type="entry name" value="AAA+_ATPase"/>
</dbReference>
<comment type="caution">
    <text evidence="2">The sequence shown here is derived from an EMBL/GenBank/DDBJ whole genome shotgun (WGS) entry which is preliminary data.</text>
</comment>
<dbReference type="SMART" id="SM00382">
    <property type="entry name" value="AAA"/>
    <property type="match status" value="1"/>
</dbReference>
<protein>
    <submittedName>
        <fullName evidence="2">AAA family ATPase</fullName>
    </submittedName>
</protein>
<dbReference type="RefSeq" id="WP_153825410.1">
    <property type="nucleotide sequence ID" value="NZ_WJIE01000048.1"/>
</dbReference>
<evidence type="ECO:0000313" key="2">
    <source>
        <dbReference type="EMBL" id="MRG98647.1"/>
    </source>
</evidence>
<gene>
    <name evidence="2" type="ORF">GF068_43070</name>
</gene>
<evidence type="ECO:0000313" key="3">
    <source>
        <dbReference type="Proteomes" id="UP000440224"/>
    </source>
</evidence>
<dbReference type="SUPFAM" id="SSF52540">
    <property type="entry name" value="P-loop containing nucleoside triphosphate hydrolases"/>
    <property type="match status" value="1"/>
</dbReference>
<dbReference type="PANTHER" id="PTHR35894:SF1">
    <property type="entry name" value="PHOSPHORIBULOKINASE _ URIDINE KINASE FAMILY"/>
    <property type="match status" value="1"/>
</dbReference>
<dbReference type="PANTHER" id="PTHR35894">
    <property type="entry name" value="GENERAL SECRETION PATHWAY PROTEIN A-RELATED"/>
    <property type="match status" value="1"/>
</dbReference>
<keyword evidence="3" id="KW-1185">Reference proteome</keyword>
<evidence type="ECO:0000259" key="1">
    <source>
        <dbReference type="SMART" id="SM00382"/>
    </source>
</evidence>
<proteinExistence type="predicted"/>
<dbReference type="InterPro" id="IPR049945">
    <property type="entry name" value="AAA_22"/>
</dbReference>